<comment type="caution">
    <text evidence="1">The sequence shown here is derived from an EMBL/GenBank/DDBJ whole genome shotgun (WGS) entry which is preliminary data.</text>
</comment>
<gene>
    <name evidence="1" type="ORF">L9F63_013279</name>
</gene>
<protein>
    <recommendedName>
        <fullName evidence="3">Apolipoprotein D</fullName>
    </recommendedName>
</protein>
<evidence type="ECO:0008006" key="3">
    <source>
        <dbReference type="Google" id="ProtNLM"/>
    </source>
</evidence>
<proteinExistence type="predicted"/>
<dbReference type="Gene3D" id="2.40.128.20">
    <property type="match status" value="1"/>
</dbReference>
<reference evidence="1" key="2">
    <citation type="submission" date="2023-05" db="EMBL/GenBank/DDBJ databases">
        <authorList>
            <person name="Fouks B."/>
        </authorList>
    </citation>
    <scope>NUCLEOTIDE SEQUENCE</scope>
    <source>
        <strain evidence="1">Stay&amp;Tobe</strain>
        <tissue evidence="1">Testes</tissue>
    </source>
</reference>
<name>A0AAD8EMQ1_DIPPU</name>
<dbReference type="PANTHER" id="PTHR10612:SF41">
    <property type="entry name" value="GLIAL LAZARILLO, ISOFORM A"/>
    <property type="match status" value="1"/>
</dbReference>
<dbReference type="EMBL" id="JASPKZ010002332">
    <property type="protein sequence ID" value="KAJ9595514.1"/>
    <property type="molecule type" value="Genomic_DNA"/>
</dbReference>
<dbReference type="InterPro" id="IPR012674">
    <property type="entry name" value="Calycin"/>
</dbReference>
<dbReference type="GO" id="GO:0005737">
    <property type="term" value="C:cytoplasm"/>
    <property type="evidence" value="ECO:0007669"/>
    <property type="project" value="TreeGrafter"/>
</dbReference>
<keyword evidence="2" id="KW-1185">Reference proteome</keyword>
<reference evidence="1" key="1">
    <citation type="journal article" date="2023" name="IScience">
        <title>Live-bearing cockroach genome reveals convergent evolutionary mechanisms linked to viviparity in insects and beyond.</title>
        <authorList>
            <person name="Fouks B."/>
            <person name="Harrison M.C."/>
            <person name="Mikhailova A.A."/>
            <person name="Marchal E."/>
            <person name="English S."/>
            <person name="Carruthers M."/>
            <person name="Jennings E.C."/>
            <person name="Chiamaka E.L."/>
            <person name="Frigard R.A."/>
            <person name="Pippel M."/>
            <person name="Attardo G.M."/>
            <person name="Benoit J.B."/>
            <person name="Bornberg-Bauer E."/>
            <person name="Tobe S.S."/>
        </authorList>
    </citation>
    <scope>NUCLEOTIDE SEQUENCE</scope>
    <source>
        <strain evidence="1">Stay&amp;Tobe</strain>
    </source>
</reference>
<accession>A0AAD8EMQ1</accession>
<sequence length="177" mass="19356">MSIQCSFSKRAVNMARIVSTIAALIVIILAEISAQSLGIGRCPKYPAMKKLDVKKIGGQWYEVERSFYLMEMFSTCTSLLFTPKPSGTVKVTIKTIGRLTGSPSVSLGTAVPIKNGSAELDYRVDTKFPSAVARMMPSSGRYSSLTLIMIIMLFSGHVQIWGLCTQIKFGSLDETEN</sequence>
<evidence type="ECO:0000313" key="1">
    <source>
        <dbReference type="EMBL" id="KAJ9595514.1"/>
    </source>
</evidence>
<dbReference type="SUPFAM" id="SSF50814">
    <property type="entry name" value="Lipocalins"/>
    <property type="match status" value="1"/>
</dbReference>
<dbReference type="Proteomes" id="UP001233999">
    <property type="component" value="Unassembled WGS sequence"/>
</dbReference>
<dbReference type="PANTHER" id="PTHR10612">
    <property type="entry name" value="APOLIPOPROTEIN D"/>
    <property type="match status" value="1"/>
</dbReference>
<dbReference type="GO" id="GO:0000302">
    <property type="term" value="P:response to reactive oxygen species"/>
    <property type="evidence" value="ECO:0007669"/>
    <property type="project" value="TreeGrafter"/>
</dbReference>
<dbReference type="GO" id="GO:0006629">
    <property type="term" value="P:lipid metabolic process"/>
    <property type="evidence" value="ECO:0007669"/>
    <property type="project" value="TreeGrafter"/>
</dbReference>
<dbReference type="AlphaFoldDB" id="A0AAD8EMQ1"/>
<organism evidence="1 2">
    <name type="scientific">Diploptera punctata</name>
    <name type="common">Pacific beetle cockroach</name>
    <dbReference type="NCBI Taxonomy" id="6984"/>
    <lineage>
        <taxon>Eukaryota</taxon>
        <taxon>Metazoa</taxon>
        <taxon>Ecdysozoa</taxon>
        <taxon>Arthropoda</taxon>
        <taxon>Hexapoda</taxon>
        <taxon>Insecta</taxon>
        <taxon>Pterygota</taxon>
        <taxon>Neoptera</taxon>
        <taxon>Polyneoptera</taxon>
        <taxon>Dictyoptera</taxon>
        <taxon>Blattodea</taxon>
        <taxon>Blaberoidea</taxon>
        <taxon>Blaberidae</taxon>
        <taxon>Diplopterinae</taxon>
        <taxon>Diploptera</taxon>
    </lineage>
</organism>
<evidence type="ECO:0000313" key="2">
    <source>
        <dbReference type="Proteomes" id="UP001233999"/>
    </source>
</evidence>